<organism evidence="1 2">
    <name type="scientific">Ferrovibrio terrae</name>
    <dbReference type="NCBI Taxonomy" id="2594003"/>
    <lineage>
        <taxon>Bacteria</taxon>
        <taxon>Pseudomonadati</taxon>
        <taxon>Pseudomonadota</taxon>
        <taxon>Alphaproteobacteria</taxon>
        <taxon>Rhodospirillales</taxon>
        <taxon>Rhodospirillaceae</taxon>
        <taxon>Ferrovibrio</taxon>
    </lineage>
</organism>
<reference evidence="1 2" key="1">
    <citation type="submission" date="2019-07" db="EMBL/GenBank/DDBJ databases">
        <title>Genome sequencing for Ferrovibrio sp. K5.</title>
        <authorList>
            <person name="Park S.-J."/>
        </authorList>
    </citation>
    <scope>NUCLEOTIDE SEQUENCE [LARGE SCALE GENOMIC DNA]</scope>
    <source>
        <strain evidence="1 2">K5</strain>
    </source>
</reference>
<dbReference type="KEGG" id="fer:FNB15_13735"/>
<gene>
    <name evidence="1" type="ORF">FNB15_13735</name>
</gene>
<dbReference type="RefSeq" id="WP_144069248.1">
    <property type="nucleotide sequence ID" value="NZ_CP041636.1"/>
</dbReference>
<protein>
    <submittedName>
        <fullName evidence="1">Uncharacterized protein</fullName>
    </submittedName>
</protein>
<evidence type="ECO:0000313" key="1">
    <source>
        <dbReference type="EMBL" id="QDO98267.1"/>
    </source>
</evidence>
<proteinExistence type="predicted"/>
<evidence type="ECO:0000313" key="2">
    <source>
        <dbReference type="Proteomes" id="UP000317496"/>
    </source>
</evidence>
<keyword evidence="2" id="KW-1185">Reference proteome</keyword>
<dbReference type="Proteomes" id="UP000317496">
    <property type="component" value="Chromosome"/>
</dbReference>
<dbReference type="AlphaFoldDB" id="A0A516H3C2"/>
<name>A0A516H3C2_9PROT</name>
<dbReference type="EMBL" id="CP041636">
    <property type="protein sequence ID" value="QDO98267.1"/>
    <property type="molecule type" value="Genomic_DNA"/>
</dbReference>
<accession>A0A516H3C2</accession>
<sequence>MSTPIKPLKTSLQAGLPDRLNIALLWRAEQAKVSLDDVAAAVGIPPAALTAKCSGGADILFQDVEALEDYFTAIGFPGLIDEVRRPHGWATYPLPISVARDNPIASKLLDLAADIRGAGLSLPEFLGECGLLPYVHIMVKTDDAIRTVHCGGSAAASAVSVDRSILGRDLRMLNDRSYGYFLHNHISELLRRGQPDLCRITSPTLHYSRLSVPAGLTVVSYSFDVEAAASFTLR</sequence>